<sequence>MLQQEENNELKVLFIIQNNNYEQIIMQQNNSKVIVLKQNQEAKLVNALYEMMYLNKQLEERKIQLEQHDDFDLNQFYSFFDTFNQKKITRLDFELGCMQLGIKVKKQQINLLFQRFSEDNSFLTYQEFVNVISCSNDPLVRIVTKISIKTMTKFKELIAQILLTEEKIQLVKERLAENSEFSLELAFLFFDKLKVGTITIDEFREVFESYNIQITNQEIESLISIYTKKESRVSYGSFISGMNPIQ</sequence>
<dbReference type="EMBL" id="CAJJDO010000037">
    <property type="protein sequence ID" value="CAD8162274.1"/>
    <property type="molecule type" value="Genomic_DNA"/>
</dbReference>
<evidence type="ECO:0000313" key="2">
    <source>
        <dbReference type="EMBL" id="CAD8162274.1"/>
    </source>
</evidence>
<dbReference type="InterPro" id="IPR002048">
    <property type="entry name" value="EF_hand_dom"/>
</dbReference>
<dbReference type="OrthoDB" id="26525at2759"/>
<comment type="caution">
    <text evidence="2">The sequence shown here is derived from an EMBL/GenBank/DDBJ whole genome shotgun (WGS) entry which is preliminary data.</text>
</comment>
<dbReference type="PANTHER" id="PTHR20875:SF0">
    <property type="entry name" value="GH12158P"/>
    <property type="match status" value="1"/>
</dbReference>
<protein>
    <recommendedName>
        <fullName evidence="1">EF-hand domain-containing protein</fullName>
    </recommendedName>
</protein>
<dbReference type="PROSITE" id="PS50222">
    <property type="entry name" value="EF_HAND_2"/>
    <property type="match status" value="1"/>
</dbReference>
<feature type="domain" description="EF-hand" evidence="1">
    <location>
        <begin position="178"/>
        <end position="213"/>
    </location>
</feature>
<dbReference type="GO" id="GO:0005509">
    <property type="term" value="F:calcium ion binding"/>
    <property type="evidence" value="ECO:0007669"/>
    <property type="project" value="InterPro"/>
</dbReference>
<accession>A0A8S1UD61</accession>
<dbReference type="InterPro" id="IPR052603">
    <property type="entry name" value="EFCB6"/>
</dbReference>
<dbReference type="PANTHER" id="PTHR20875">
    <property type="entry name" value="EF-HAND CALCIUM-BINDING DOMAIN-CONTAINING PROTEIN 6-RELATED"/>
    <property type="match status" value="1"/>
</dbReference>
<evidence type="ECO:0000259" key="1">
    <source>
        <dbReference type="PROSITE" id="PS50222"/>
    </source>
</evidence>
<keyword evidence="3" id="KW-1185">Reference proteome</keyword>
<evidence type="ECO:0000313" key="3">
    <source>
        <dbReference type="Proteomes" id="UP000689195"/>
    </source>
</evidence>
<gene>
    <name evidence="2" type="ORF">PPENT_87.1.T0370288</name>
</gene>
<dbReference type="Proteomes" id="UP000689195">
    <property type="component" value="Unassembled WGS sequence"/>
</dbReference>
<proteinExistence type="predicted"/>
<name>A0A8S1UD61_9CILI</name>
<organism evidence="2 3">
    <name type="scientific">Paramecium pentaurelia</name>
    <dbReference type="NCBI Taxonomy" id="43138"/>
    <lineage>
        <taxon>Eukaryota</taxon>
        <taxon>Sar</taxon>
        <taxon>Alveolata</taxon>
        <taxon>Ciliophora</taxon>
        <taxon>Intramacronucleata</taxon>
        <taxon>Oligohymenophorea</taxon>
        <taxon>Peniculida</taxon>
        <taxon>Parameciidae</taxon>
        <taxon>Paramecium</taxon>
    </lineage>
</organism>
<reference evidence="2" key="1">
    <citation type="submission" date="2021-01" db="EMBL/GenBank/DDBJ databases">
        <authorList>
            <consortium name="Genoscope - CEA"/>
            <person name="William W."/>
        </authorList>
    </citation>
    <scope>NUCLEOTIDE SEQUENCE</scope>
</reference>
<dbReference type="AlphaFoldDB" id="A0A8S1UD61"/>